<accession>A0A072V0X4</accession>
<gene>
    <name evidence="2" type="primary">25491129</name>
    <name evidence="1" type="ordered locus">MTR_3g491820</name>
</gene>
<dbReference type="OrthoDB" id="1915194at2759"/>
<sequence>MERIPFLEEQVRKIKDEGKLLQLDIERLLLSEDNKYDFVNEIAAEANAYVESNMDEYGGEKKAILHVLSNRVNDAGFYRSEAYAESDPFKPGPHYLKEFYT</sequence>
<dbReference type="EnsemblPlants" id="KEH35462">
    <property type="protein sequence ID" value="KEH35462"/>
    <property type="gene ID" value="MTR_3g491820"/>
</dbReference>
<reference evidence="1 3" key="2">
    <citation type="journal article" date="2014" name="BMC Genomics">
        <title>An improved genome release (version Mt4.0) for the model legume Medicago truncatula.</title>
        <authorList>
            <person name="Tang H."/>
            <person name="Krishnakumar V."/>
            <person name="Bidwell S."/>
            <person name="Rosen B."/>
            <person name="Chan A."/>
            <person name="Zhou S."/>
            <person name="Gentzbittel L."/>
            <person name="Childs K.L."/>
            <person name="Yandell M."/>
            <person name="Gundlach H."/>
            <person name="Mayer K.F."/>
            <person name="Schwartz D.C."/>
            <person name="Town C.D."/>
        </authorList>
    </citation>
    <scope>GENOME REANNOTATION</scope>
    <source>
        <strain evidence="1">A17</strain>
        <strain evidence="2 3">cv. Jemalong A17</strain>
    </source>
</reference>
<dbReference type="EMBL" id="CM001219">
    <property type="protein sequence ID" value="KEH35462.1"/>
    <property type="molecule type" value="Genomic_DNA"/>
</dbReference>
<dbReference type="InterPro" id="IPR038958">
    <property type="entry name" value="PTAC7"/>
</dbReference>
<dbReference type="AlphaFoldDB" id="A0A072V0X4"/>
<dbReference type="PANTHER" id="PTHR37257">
    <property type="entry name" value="PROTEIN PLASTID TRANSCRIPTIONALLY ACTIVE 7"/>
    <property type="match status" value="1"/>
</dbReference>
<dbReference type="PANTHER" id="PTHR37257:SF1">
    <property type="entry name" value="PROTEIN PLASTID TRANSCRIPTIONALLY ACTIVE 7"/>
    <property type="match status" value="1"/>
</dbReference>
<keyword evidence="3" id="KW-1185">Reference proteome</keyword>
<dbReference type="HOGENOM" id="CLU_101965_2_0_1"/>
<reference evidence="1 3" key="1">
    <citation type="journal article" date="2011" name="Nature">
        <title>The Medicago genome provides insight into the evolution of rhizobial symbioses.</title>
        <authorList>
            <person name="Young N.D."/>
            <person name="Debelle F."/>
            <person name="Oldroyd G.E."/>
            <person name="Geurts R."/>
            <person name="Cannon S.B."/>
            <person name="Udvardi M.K."/>
            <person name="Benedito V.A."/>
            <person name="Mayer K.F."/>
            <person name="Gouzy J."/>
            <person name="Schoof H."/>
            <person name="Van de Peer Y."/>
            <person name="Proost S."/>
            <person name="Cook D.R."/>
            <person name="Meyers B.C."/>
            <person name="Spannagl M."/>
            <person name="Cheung F."/>
            <person name="De Mita S."/>
            <person name="Krishnakumar V."/>
            <person name="Gundlach H."/>
            <person name="Zhou S."/>
            <person name="Mudge J."/>
            <person name="Bharti A.K."/>
            <person name="Murray J.D."/>
            <person name="Naoumkina M.A."/>
            <person name="Rosen B."/>
            <person name="Silverstein K.A."/>
            <person name="Tang H."/>
            <person name="Rombauts S."/>
            <person name="Zhao P.X."/>
            <person name="Zhou P."/>
            <person name="Barbe V."/>
            <person name="Bardou P."/>
            <person name="Bechner M."/>
            <person name="Bellec A."/>
            <person name="Berger A."/>
            <person name="Berges H."/>
            <person name="Bidwell S."/>
            <person name="Bisseling T."/>
            <person name="Choisne N."/>
            <person name="Couloux A."/>
            <person name="Denny R."/>
            <person name="Deshpande S."/>
            <person name="Dai X."/>
            <person name="Doyle J.J."/>
            <person name="Dudez A.M."/>
            <person name="Farmer A.D."/>
            <person name="Fouteau S."/>
            <person name="Franken C."/>
            <person name="Gibelin C."/>
            <person name="Gish J."/>
            <person name="Goldstein S."/>
            <person name="Gonzalez A.J."/>
            <person name="Green P.J."/>
            <person name="Hallab A."/>
            <person name="Hartog M."/>
            <person name="Hua A."/>
            <person name="Humphray S.J."/>
            <person name="Jeong D.H."/>
            <person name="Jing Y."/>
            <person name="Jocker A."/>
            <person name="Kenton S.M."/>
            <person name="Kim D.J."/>
            <person name="Klee K."/>
            <person name="Lai H."/>
            <person name="Lang C."/>
            <person name="Lin S."/>
            <person name="Macmil S.L."/>
            <person name="Magdelenat G."/>
            <person name="Matthews L."/>
            <person name="McCorrison J."/>
            <person name="Monaghan E.L."/>
            <person name="Mun J.H."/>
            <person name="Najar F.Z."/>
            <person name="Nicholson C."/>
            <person name="Noirot C."/>
            <person name="O'Bleness M."/>
            <person name="Paule C.R."/>
            <person name="Poulain J."/>
            <person name="Prion F."/>
            <person name="Qin B."/>
            <person name="Qu C."/>
            <person name="Retzel E.F."/>
            <person name="Riddle C."/>
            <person name="Sallet E."/>
            <person name="Samain S."/>
            <person name="Samson N."/>
            <person name="Sanders I."/>
            <person name="Saurat O."/>
            <person name="Scarpelli C."/>
            <person name="Schiex T."/>
            <person name="Segurens B."/>
            <person name="Severin A.J."/>
            <person name="Sherrier D.J."/>
            <person name="Shi R."/>
            <person name="Sims S."/>
            <person name="Singer S.R."/>
            <person name="Sinharoy S."/>
            <person name="Sterck L."/>
            <person name="Viollet A."/>
            <person name="Wang B.B."/>
            <person name="Wang K."/>
            <person name="Wang M."/>
            <person name="Wang X."/>
            <person name="Warfsmann J."/>
            <person name="Weissenbach J."/>
            <person name="White D.D."/>
            <person name="White J.D."/>
            <person name="Wiley G.B."/>
            <person name="Wincker P."/>
            <person name="Xing Y."/>
            <person name="Yang L."/>
            <person name="Yao Z."/>
            <person name="Ying F."/>
            <person name="Zhai J."/>
            <person name="Zhou L."/>
            <person name="Zuber A."/>
            <person name="Denarie J."/>
            <person name="Dixon R.A."/>
            <person name="May G.D."/>
            <person name="Schwartz D.C."/>
            <person name="Rogers J."/>
            <person name="Quetier F."/>
            <person name="Town C.D."/>
            <person name="Roe B.A."/>
        </authorList>
    </citation>
    <scope>NUCLEOTIDE SEQUENCE [LARGE SCALE GENOMIC DNA]</scope>
    <source>
        <strain evidence="1">A17</strain>
        <strain evidence="2 3">cv. Jemalong A17</strain>
    </source>
</reference>
<reference evidence="2" key="3">
    <citation type="submission" date="2015-04" db="UniProtKB">
        <authorList>
            <consortium name="EnsemblPlants"/>
        </authorList>
    </citation>
    <scope>IDENTIFICATION</scope>
    <source>
        <strain evidence="2">cv. Jemalong A17</strain>
    </source>
</reference>
<evidence type="ECO:0000313" key="1">
    <source>
        <dbReference type="EMBL" id="KEH35462.1"/>
    </source>
</evidence>
<dbReference type="Proteomes" id="UP000002051">
    <property type="component" value="Chromosome 3"/>
</dbReference>
<organism evidence="1 3">
    <name type="scientific">Medicago truncatula</name>
    <name type="common">Barrel medic</name>
    <name type="synonym">Medicago tribuloides</name>
    <dbReference type="NCBI Taxonomy" id="3880"/>
    <lineage>
        <taxon>Eukaryota</taxon>
        <taxon>Viridiplantae</taxon>
        <taxon>Streptophyta</taxon>
        <taxon>Embryophyta</taxon>
        <taxon>Tracheophyta</taxon>
        <taxon>Spermatophyta</taxon>
        <taxon>Magnoliopsida</taxon>
        <taxon>eudicotyledons</taxon>
        <taxon>Gunneridae</taxon>
        <taxon>Pentapetalae</taxon>
        <taxon>rosids</taxon>
        <taxon>fabids</taxon>
        <taxon>Fabales</taxon>
        <taxon>Fabaceae</taxon>
        <taxon>Papilionoideae</taxon>
        <taxon>50 kb inversion clade</taxon>
        <taxon>NPAAA clade</taxon>
        <taxon>Hologalegina</taxon>
        <taxon>IRL clade</taxon>
        <taxon>Trifolieae</taxon>
        <taxon>Medicago</taxon>
    </lineage>
</organism>
<dbReference type="GO" id="GO:0042793">
    <property type="term" value="P:plastid transcription"/>
    <property type="evidence" value="ECO:0007669"/>
    <property type="project" value="InterPro"/>
</dbReference>
<evidence type="ECO:0000313" key="3">
    <source>
        <dbReference type="Proteomes" id="UP000002051"/>
    </source>
</evidence>
<dbReference type="GO" id="GO:0000427">
    <property type="term" value="C:plastid-encoded plastid RNA polymerase complex"/>
    <property type="evidence" value="ECO:0007669"/>
    <property type="project" value="InterPro"/>
</dbReference>
<protein>
    <submittedName>
        <fullName evidence="1">Plastid transcriptionally active protein</fullName>
    </submittedName>
</protein>
<name>A0A072V0X4_MEDTR</name>
<evidence type="ECO:0000313" key="2">
    <source>
        <dbReference type="EnsemblPlants" id="KEH35462"/>
    </source>
</evidence>
<proteinExistence type="predicted"/>